<dbReference type="EMBL" id="JAQIZZ010000008">
    <property type="protein sequence ID" value="KAJ5525692.1"/>
    <property type="molecule type" value="Genomic_DNA"/>
</dbReference>
<name>A0AAD6CP77_9EURO</name>
<accession>A0AAD6CP77</accession>
<feature type="compositionally biased region" description="Low complexity" evidence="1">
    <location>
        <begin position="78"/>
        <end position="88"/>
    </location>
</feature>
<feature type="compositionally biased region" description="Basic residues" evidence="1">
    <location>
        <begin position="219"/>
        <end position="228"/>
    </location>
</feature>
<proteinExistence type="predicted"/>
<evidence type="ECO:0000256" key="1">
    <source>
        <dbReference type="SAM" id="MobiDB-lite"/>
    </source>
</evidence>
<sequence>MNPRSSPNAPAVQIEYGIEDFSEEEYSDAESDGGMYLDAPDRAAALEFSHPRRVPQTIRDENDFSTQAPGPNSYSQQAGLAGTTTGDATKPKPRSRLSSEEHAALTVLNDEELLTMYALKTGRTLPQTRRRFQAKLIANGDRDLEEELFAARFAVPASKAHLVPGVNPLVVGPGAAEQALGLNNTMAYLVPATWKELVDHDESGWWGPGQKPKADAGGRRKSGGRKSRGGSGEGSRSASASRE</sequence>
<evidence type="ECO:0000313" key="2">
    <source>
        <dbReference type="EMBL" id="KAJ5525692.1"/>
    </source>
</evidence>
<keyword evidence="3" id="KW-1185">Reference proteome</keyword>
<feature type="compositionally biased region" description="Low complexity" evidence="1">
    <location>
        <begin position="234"/>
        <end position="243"/>
    </location>
</feature>
<feature type="compositionally biased region" description="Polar residues" evidence="1">
    <location>
        <begin position="64"/>
        <end position="77"/>
    </location>
</feature>
<reference evidence="2 3" key="1">
    <citation type="journal article" date="2023" name="IMA Fungus">
        <title>Comparative genomic study of the Penicillium genus elucidates a diverse pangenome and 15 lateral gene transfer events.</title>
        <authorList>
            <person name="Petersen C."/>
            <person name="Sorensen T."/>
            <person name="Nielsen M.R."/>
            <person name="Sondergaard T.E."/>
            <person name="Sorensen J.L."/>
            <person name="Fitzpatrick D.A."/>
            <person name="Frisvad J.C."/>
            <person name="Nielsen K.L."/>
        </authorList>
    </citation>
    <scope>NUCLEOTIDE SEQUENCE [LARGE SCALE GENOMIC DNA]</scope>
    <source>
        <strain evidence="2 3">IBT 35679</strain>
    </source>
</reference>
<feature type="compositionally biased region" description="Acidic residues" evidence="1">
    <location>
        <begin position="20"/>
        <end position="31"/>
    </location>
</feature>
<comment type="caution">
    <text evidence="2">The sequence shown here is derived from an EMBL/GenBank/DDBJ whole genome shotgun (WGS) entry which is preliminary data.</text>
</comment>
<dbReference type="AlphaFoldDB" id="A0AAD6CP77"/>
<protein>
    <submittedName>
        <fullName evidence="2">Uncharacterized protein</fullName>
    </submittedName>
</protein>
<feature type="region of interest" description="Disordered" evidence="1">
    <location>
        <begin position="20"/>
        <end position="101"/>
    </location>
</feature>
<gene>
    <name evidence="2" type="ORF">N7494_012342</name>
</gene>
<evidence type="ECO:0000313" key="3">
    <source>
        <dbReference type="Proteomes" id="UP001220324"/>
    </source>
</evidence>
<organism evidence="2 3">
    <name type="scientific">Penicillium frequentans</name>
    <dbReference type="NCBI Taxonomy" id="3151616"/>
    <lineage>
        <taxon>Eukaryota</taxon>
        <taxon>Fungi</taxon>
        <taxon>Dikarya</taxon>
        <taxon>Ascomycota</taxon>
        <taxon>Pezizomycotina</taxon>
        <taxon>Eurotiomycetes</taxon>
        <taxon>Eurotiomycetidae</taxon>
        <taxon>Eurotiales</taxon>
        <taxon>Aspergillaceae</taxon>
        <taxon>Penicillium</taxon>
    </lineage>
</organism>
<dbReference type="Proteomes" id="UP001220324">
    <property type="component" value="Unassembled WGS sequence"/>
</dbReference>
<feature type="region of interest" description="Disordered" evidence="1">
    <location>
        <begin position="202"/>
        <end position="243"/>
    </location>
</feature>